<sequence length="420" mass="45370">MNLRIFPPDELLQADVRLPLSKSISARALILDALAGNDKPGFEVAHCDDTAAMCGALADPALEYVNIGAAGTAMRFLTACFAAQPGRTVRLDGSERMRRRPVAPLVDALRCCGASVDYVGEEGFPPLLIRGSRLAGGEVSIDSTISSQFISALLMIAPMMQRGLRLTLVGEPASEPYMAMTLDMMRRWGASVDRQGAVIEVAPGAYRTPDGFEVEADWSAASYWYEIEALTSGWLTLRGLDRPADSLQGDSRCAGLFTGLGVETEPEGENGGIDLVASPDVAPRFVADMADTPDIVQTVAVSCAMLGVPFRLTGVASLRIKETDRIEALRRELLKVGVIMQTEGDDCIFWESARRPVTEIPVFDTYDDHRMAMAFAPVAIYIPGAVVRDAGVVAKSYPGFWDDLRAAGFTVEEFSEETDE</sequence>
<dbReference type="InterPro" id="IPR023193">
    <property type="entry name" value="EPSP_synthase_CS"/>
</dbReference>
<dbReference type="Gene3D" id="3.65.10.10">
    <property type="entry name" value="Enolpyruvate transferase domain"/>
    <property type="match status" value="4"/>
</dbReference>
<evidence type="ECO:0000313" key="11">
    <source>
        <dbReference type="Proteomes" id="UP000244925"/>
    </source>
</evidence>
<evidence type="ECO:0000256" key="7">
    <source>
        <dbReference type="ARBA" id="ARBA00030046"/>
    </source>
</evidence>
<gene>
    <name evidence="10" type="ORF">C5O25_06310</name>
</gene>
<evidence type="ECO:0000256" key="5">
    <source>
        <dbReference type="ARBA" id="ARBA00022679"/>
    </source>
</evidence>
<dbReference type="PROSITE" id="PS00885">
    <property type="entry name" value="EPSP_SYNTHASE_2"/>
    <property type="match status" value="1"/>
</dbReference>
<dbReference type="GO" id="GO:0009423">
    <property type="term" value="P:chorismate biosynthetic process"/>
    <property type="evidence" value="ECO:0007669"/>
    <property type="project" value="UniProtKB-UniPathway"/>
</dbReference>
<dbReference type="InterPro" id="IPR006264">
    <property type="entry name" value="EPSP_synthase"/>
</dbReference>
<evidence type="ECO:0000256" key="8">
    <source>
        <dbReference type="ARBA" id="ARBA00044633"/>
    </source>
</evidence>
<comment type="caution">
    <text evidence="10">The sequence shown here is derived from an EMBL/GenBank/DDBJ whole genome shotgun (WGS) entry which is preliminary data.</text>
</comment>
<proteinExistence type="inferred from homology"/>
<evidence type="ECO:0000259" key="9">
    <source>
        <dbReference type="Pfam" id="PF00275"/>
    </source>
</evidence>
<comment type="pathway">
    <text evidence="1">Metabolic intermediate biosynthesis; chorismate biosynthesis; chorismate from D-erythrose 4-phosphate and phosphoenolpyruvate: step 6/7.</text>
</comment>
<evidence type="ECO:0000256" key="4">
    <source>
        <dbReference type="ARBA" id="ARBA00022605"/>
    </source>
</evidence>
<dbReference type="GeneID" id="93425148"/>
<dbReference type="InterPro" id="IPR001986">
    <property type="entry name" value="Enolpyruvate_Tfrase_dom"/>
</dbReference>
<protein>
    <recommendedName>
        <fullName evidence="3">3-phosphoshikimate 1-carboxyvinyltransferase</fullName>
        <ecNumber evidence="3">2.5.1.19</ecNumber>
    </recommendedName>
    <alternativeName>
        <fullName evidence="7">5-enolpyruvylshikimate-3-phosphate synthase</fullName>
    </alternativeName>
</protein>
<dbReference type="AlphaFoldDB" id="A0A2V1IXS6"/>
<evidence type="ECO:0000256" key="3">
    <source>
        <dbReference type="ARBA" id="ARBA00012450"/>
    </source>
</evidence>
<keyword evidence="11" id="KW-1185">Reference proteome</keyword>
<dbReference type="InterPro" id="IPR036968">
    <property type="entry name" value="Enolpyruvate_Tfrase_sf"/>
</dbReference>
<dbReference type="GO" id="GO:0003866">
    <property type="term" value="F:3-phosphoshikimate 1-carboxyvinyltransferase activity"/>
    <property type="evidence" value="ECO:0007669"/>
    <property type="project" value="UniProtKB-EC"/>
</dbReference>
<dbReference type="RefSeq" id="WP_107035891.1">
    <property type="nucleotide sequence ID" value="NZ_CAOMDK010000011.1"/>
</dbReference>
<dbReference type="PIRSF" id="PIRSF000505">
    <property type="entry name" value="EPSPS"/>
    <property type="match status" value="1"/>
</dbReference>
<name>A0A2V1IXS6_9BACT</name>
<dbReference type="PANTHER" id="PTHR21090">
    <property type="entry name" value="AROM/DEHYDROQUINATE SYNTHASE"/>
    <property type="match status" value="1"/>
</dbReference>
<dbReference type="InterPro" id="IPR013792">
    <property type="entry name" value="RNA3'P_cycl/enolpyr_Trfase_a/b"/>
</dbReference>
<organism evidence="10 11">
    <name type="scientific">Paramuribaculum intestinale</name>
    <dbReference type="NCBI Taxonomy" id="2094151"/>
    <lineage>
        <taxon>Bacteria</taxon>
        <taxon>Pseudomonadati</taxon>
        <taxon>Bacteroidota</taxon>
        <taxon>Bacteroidia</taxon>
        <taxon>Bacteroidales</taxon>
        <taxon>Muribaculaceae</taxon>
        <taxon>Paramuribaculum</taxon>
    </lineage>
</organism>
<evidence type="ECO:0000256" key="2">
    <source>
        <dbReference type="ARBA" id="ARBA00009948"/>
    </source>
</evidence>
<comment type="catalytic activity">
    <reaction evidence="8">
        <text>3-phosphoshikimate + phosphoenolpyruvate = 5-O-(1-carboxyvinyl)-3-phosphoshikimate + phosphate</text>
        <dbReference type="Rhea" id="RHEA:21256"/>
        <dbReference type="ChEBI" id="CHEBI:43474"/>
        <dbReference type="ChEBI" id="CHEBI:57701"/>
        <dbReference type="ChEBI" id="CHEBI:58702"/>
        <dbReference type="ChEBI" id="CHEBI:145989"/>
        <dbReference type="EC" id="2.5.1.19"/>
    </reaction>
    <physiologicalReaction direction="left-to-right" evidence="8">
        <dbReference type="Rhea" id="RHEA:21257"/>
    </physiologicalReaction>
</comment>
<dbReference type="Pfam" id="PF00275">
    <property type="entry name" value="EPSP_synthase"/>
    <property type="match status" value="1"/>
</dbReference>
<dbReference type="EMBL" id="PUBV01000010">
    <property type="protein sequence ID" value="PWB07745.1"/>
    <property type="molecule type" value="Genomic_DNA"/>
</dbReference>
<dbReference type="Proteomes" id="UP000244925">
    <property type="component" value="Unassembled WGS sequence"/>
</dbReference>
<evidence type="ECO:0000313" key="10">
    <source>
        <dbReference type="EMBL" id="PWB07745.1"/>
    </source>
</evidence>
<evidence type="ECO:0000256" key="6">
    <source>
        <dbReference type="ARBA" id="ARBA00023141"/>
    </source>
</evidence>
<dbReference type="UniPathway" id="UPA00053">
    <property type="reaction ID" value="UER00089"/>
</dbReference>
<dbReference type="GO" id="GO:0009073">
    <property type="term" value="P:aromatic amino acid family biosynthetic process"/>
    <property type="evidence" value="ECO:0007669"/>
    <property type="project" value="UniProtKB-KW"/>
</dbReference>
<reference evidence="11" key="1">
    <citation type="submission" date="2018-02" db="EMBL/GenBank/DDBJ databases">
        <authorList>
            <person name="Clavel T."/>
            <person name="Strowig T."/>
        </authorList>
    </citation>
    <scope>NUCLEOTIDE SEQUENCE [LARGE SCALE GENOMIC DNA]</scope>
    <source>
        <strain evidence="11">DSM 100764</strain>
    </source>
</reference>
<feature type="domain" description="Enolpyruvate transferase" evidence="9">
    <location>
        <begin position="65"/>
        <end position="404"/>
    </location>
</feature>
<keyword evidence="5 10" id="KW-0808">Transferase</keyword>
<dbReference type="PANTHER" id="PTHR21090:SF5">
    <property type="entry name" value="PENTAFUNCTIONAL AROM POLYPEPTIDE"/>
    <property type="match status" value="1"/>
</dbReference>
<comment type="similarity">
    <text evidence="2">Belongs to the EPSP synthase family.</text>
</comment>
<dbReference type="EC" id="2.5.1.19" evidence="3"/>
<evidence type="ECO:0000256" key="1">
    <source>
        <dbReference type="ARBA" id="ARBA00004811"/>
    </source>
</evidence>
<keyword evidence="6" id="KW-0057">Aromatic amino acid biosynthesis</keyword>
<dbReference type="SUPFAM" id="SSF55205">
    <property type="entry name" value="EPT/RTPC-like"/>
    <property type="match status" value="1"/>
</dbReference>
<dbReference type="GO" id="GO:0008652">
    <property type="term" value="P:amino acid biosynthetic process"/>
    <property type="evidence" value="ECO:0007669"/>
    <property type="project" value="UniProtKB-KW"/>
</dbReference>
<accession>A0A2V1IXS6</accession>
<keyword evidence="4" id="KW-0028">Amino-acid biosynthesis</keyword>